<protein>
    <submittedName>
        <fullName evidence="1">Uncharacterized protein</fullName>
    </submittedName>
</protein>
<dbReference type="Proteomes" id="UP000198775">
    <property type="component" value="Unassembled WGS sequence"/>
</dbReference>
<organism evidence="1 2">
    <name type="scientific">Halorientalis persicus</name>
    <dbReference type="NCBI Taxonomy" id="1367881"/>
    <lineage>
        <taxon>Archaea</taxon>
        <taxon>Methanobacteriati</taxon>
        <taxon>Methanobacteriota</taxon>
        <taxon>Stenosarchaea group</taxon>
        <taxon>Halobacteria</taxon>
        <taxon>Halobacteriales</taxon>
        <taxon>Haloarculaceae</taxon>
        <taxon>Halorientalis</taxon>
    </lineage>
</organism>
<sequence length="127" mass="13905">MPKLTRCSAPELSISLLTPLHSTTPRLTLISLPRGVFQQAYQFLATGRVIRGTFEYTAESGIAVQTPKQAIRELPFHERGDALAAFVRRRLSKPDQGAMREAATTVAIHEAVGVSEMAGMIPLPEVY</sequence>
<gene>
    <name evidence="1" type="ORF">SAMN05216388_10765</name>
</gene>
<dbReference type="EMBL" id="FOCX01000076">
    <property type="protein sequence ID" value="SEP30999.1"/>
    <property type="molecule type" value="Genomic_DNA"/>
</dbReference>
<keyword evidence="2" id="KW-1185">Reference proteome</keyword>
<proteinExistence type="predicted"/>
<accession>A0A1H8WTQ5</accession>
<evidence type="ECO:0000313" key="1">
    <source>
        <dbReference type="EMBL" id="SEP30999.1"/>
    </source>
</evidence>
<reference evidence="2" key="1">
    <citation type="submission" date="2016-10" db="EMBL/GenBank/DDBJ databases">
        <authorList>
            <person name="Varghese N."/>
            <person name="Submissions S."/>
        </authorList>
    </citation>
    <scope>NUCLEOTIDE SEQUENCE [LARGE SCALE GENOMIC DNA]</scope>
    <source>
        <strain evidence="2">IBRC-M 10043</strain>
    </source>
</reference>
<name>A0A1H8WTQ5_9EURY</name>
<dbReference type="AlphaFoldDB" id="A0A1H8WTQ5"/>
<evidence type="ECO:0000313" key="2">
    <source>
        <dbReference type="Proteomes" id="UP000198775"/>
    </source>
</evidence>